<keyword evidence="2" id="KW-1185">Reference proteome</keyword>
<dbReference type="Gene3D" id="3.40.50.12780">
    <property type="entry name" value="N-terminal domain of ligase-like"/>
    <property type="match status" value="1"/>
</dbReference>
<sequence>MLYQKIFFNFLYPFYEGLLKKRKTFKFYKEYSNNQKISQSVLKDKQFCALKNLLIHAYEQVPFYQKQWDEIGFNPKTLLDVNQLERLPLLTKDVVRENYMDMRAKSYIGLNITKTTGGSTGVPFKFEHDRENYDRRQGVTWRGYGWSGSRFGDRTLYFWGTAIGSLQKKNPLKDRLYNWFYNRKIVNVFSMSNQNINEYVDYVNSYKPVGIVSYTGPLFEIAKYILDNKIKVHKVNWLISAAEPLFETQRIVIEQAFSAPLFNTYGCREFTLIAAECVHKNGLHINDDHLLVEITDDMGAGTSDIGNVVITDLYNYGMPLIRYVNGDVAQLKKEKCACGLPMSQLAFVDGRRLDKIITRSGKMLPGEFFPHMLKDISGIEKFQVVQNEIDKITLKIISSDRFDKDFSEAYISTCLIDTIGIELQIMFQYVDDIPLTQSGKHRVTISTIIEAL</sequence>
<dbReference type="RefSeq" id="WP_226750817.1">
    <property type="nucleotide sequence ID" value="NZ_JAEINI020000004.1"/>
</dbReference>
<protein>
    <submittedName>
        <fullName evidence="1">Phenylacetate--CoA ligase family protein</fullName>
    </submittedName>
</protein>
<accession>A0ABS8C319</accession>
<organism evidence="1 2">
    <name type="scientific">Alishewanella maricola</name>
    <dbReference type="NCBI Taxonomy" id="2795740"/>
    <lineage>
        <taxon>Bacteria</taxon>
        <taxon>Pseudomonadati</taxon>
        <taxon>Pseudomonadota</taxon>
        <taxon>Gammaproteobacteria</taxon>
        <taxon>Alteromonadales</taxon>
        <taxon>Alteromonadaceae</taxon>
        <taxon>Alishewanella</taxon>
    </lineage>
</organism>
<dbReference type="PANTHER" id="PTHR36932:SF1">
    <property type="entry name" value="CAPSULAR POLYSACCHARIDE BIOSYNTHESIS PROTEIN"/>
    <property type="match status" value="1"/>
</dbReference>
<dbReference type="SUPFAM" id="SSF56801">
    <property type="entry name" value="Acetyl-CoA synthetase-like"/>
    <property type="match status" value="1"/>
</dbReference>
<proteinExistence type="predicted"/>
<reference evidence="1 2" key="1">
    <citation type="submission" date="2021-10" db="EMBL/GenBank/DDBJ databases">
        <title>Alishewanella koreense sp. nov. isolated from seawater of southwestern coast in South Korea and the proposal for the reclassification of Rheinheimera perlucida and Rheinheimera tuosuensis as Arsukibacterium perlucida and Arsukibacterium tuosuensis.</title>
        <authorList>
            <person name="Kim K.H."/>
            <person name="Ruan W."/>
            <person name="Kim K.R."/>
            <person name="Baek J.H."/>
            <person name="Jeon C.O."/>
        </authorList>
    </citation>
    <scope>NUCLEOTIDE SEQUENCE [LARGE SCALE GENOMIC DNA]</scope>
    <source>
        <strain evidence="1 2">16-MA</strain>
    </source>
</reference>
<comment type="caution">
    <text evidence="1">The sequence shown here is derived from an EMBL/GenBank/DDBJ whole genome shotgun (WGS) entry which is preliminary data.</text>
</comment>
<dbReference type="InterPro" id="IPR053158">
    <property type="entry name" value="CapK_Type1_Caps_Biosynth"/>
</dbReference>
<dbReference type="InterPro" id="IPR042099">
    <property type="entry name" value="ANL_N_sf"/>
</dbReference>
<name>A0ABS8C319_9ALTE</name>
<gene>
    <name evidence="1" type="ORF">JAO78_007805</name>
</gene>
<evidence type="ECO:0000313" key="2">
    <source>
        <dbReference type="Proteomes" id="UP000633814"/>
    </source>
</evidence>
<dbReference type="EMBL" id="JAEINI020000004">
    <property type="protein sequence ID" value="MCB5226722.1"/>
    <property type="molecule type" value="Genomic_DNA"/>
</dbReference>
<dbReference type="Proteomes" id="UP000633814">
    <property type="component" value="Unassembled WGS sequence"/>
</dbReference>
<dbReference type="PANTHER" id="PTHR36932">
    <property type="entry name" value="CAPSULAR POLYSACCHARIDE BIOSYNTHESIS PROTEIN"/>
    <property type="match status" value="1"/>
</dbReference>
<dbReference type="GO" id="GO:0016874">
    <property type="term" value="F:ligase activity"/>
    <property type="evidence" value="ECO:0007669"/>
    <property type="project" value="UniProtKB-KW"/>
</dbReference>
<evidence type="ECO:0000313" key="1">
    <source>
        <dbReference type="EMBL" id="MCB5226722.1"/>
    </source>
</evidence>
<keyword evidence="1" id="KW-0436">Ligase</keyword>